<keyword evidence="5" id="KW-0456">Lyase</keyword>
<name>A0A8T9BYH4_9HELO</name>
<keyword evidence="3" id="KW-0479">Metal-binding</keyword>
<dbReference type="GO" id="GO:0046872">
    <property type="term" value="F:metal ion binding"/>
    <property type="evidence" value="ECO:0007669"/>
    <property type="project" value="UniProtKB-KW"/>
</dbReference>
<evidence type="ECO:0000313" key="6">
    <source>
        <dbReference type="EMBL" id="TVY71383.1"/>
    </source>
</evidence>
<evidence type="ECO:0000256" key="5">
    <source>
        <dbReference type="ARBA" id="ARBA00023239"/>
    </source>
</evidence>
<evidence type="ECO:0000256" key="1">
    <source>
        <dbReference type="ARBA" id="ARBA00001970"/>
    </source>
</evidence>
<evidence type="ECO:0000313" key="7">
    <source>
        <dbReference type="Proteomes" id="UP000469558"/>
    </source>
</evidence>
<keyword evidence="4" id="KW-0408">Iron</keyword>
<dbReference type="Proteomes" id="UP000469558">
    <property type="component" value="Unassembled WGS sequence"/>
</dbReference>
<keyword evidence="7" id="KW-1185">Reference proteome</keyword>
<keyword evidence="2" id="KW-0349">Heme</keyword>
<dbReference type="Pfam" id="PF13816">
    <property type="entry name" value="Dehydratase_hem"/>
    <property type="match status" value="1"/>
</dbReference>
<comment type="cofactor">
    <cofactor evidence="1">
        <name>heme b</name>
        <dbReference type="ChEBI" id="CHEBI:60344"/>
    </cofactor>
</comment>
<dbReference type="EMBL" id="QGMK01001248">
    <property type="protein sequence ID" value="TVY71383.1"/>
    <property type="molecule type" value="Genomic_DNA"/>
</dbReference>
<dbReference type="InterPro" id="IPR025702">
    <property type="entry name" value="OXD"/>
</dbReference>
<evidence type="ECO:0000256" key="3">
    <source>
        <dbReference type="ARBA" id="ARBA00022723"/>
    </source>
</evidence>
<comment type="caution">
    <text evidence="6">The sequence shown here is derived from an EMBL/GenBank/DDBJ whole genome shotgun (WGS) entry which is preliminary data.</text>
</comment>
<protein>
    <submittedName>
        <fullName evidence="6">Phenylacetaldoxime dehydratase</fullName>
    </submittedName>
</protein>
<sequence length="357" mass="39807">MVFLANLDAPELLFTYALFGVQYHTLTPSKAATIASLHKLLASSADRVDILREESHGHGLDQNQNDLKTTIFVAYWLRSQDYQKLKDSEPFTKFWSSLPDDAGVWREVMTVPKSRYMYAASQPLKAGLACMLDLRQSNDEGYWGVYRHRLAGNPDLYTDPSDTFTSPYTTSAKSKNTAEKAVIIDIPKSFPKEIVKGKVRLSSPPDNICFVREIQRKSDLDTEELDAWLQQISPHAQSWITHLDQERNKTGVLSMSTHLAHTAKQSTSTEELVTEAMPEANQLVYFLDLAHFEVAGKSHKGHVELRKTVMGLYGPGGKLSGGKAALFVELCVLKSGDLEAEYVGCVAGTGLMYLRDL</sequence>
<gene>
    <name evidence="6" type="primary">oxd</name>
    <name evidence="6" type="ORF">LSUE1_G007720</name>
</gene>
<reference evidence="6 7" key="1">
    <citation type="submission" date="2018-05" db="EMBL/GenBank/DDBJ databases">
        <title>Genome sequencing and assembly of the regulated plant pathogen Lachnellula willkommii and related sister species for the development of diagnostic species identification markers.</title>
        <authorList>
            <person name="Giroux E."/>
            <person name="Bilodeau G."/>
        </authorList>
    </citation>
    <scope>NUCLEOTIDE SEQUENCE [LARGE SCALE GENOMIC DNA]</scope>
    <source>
        <strain evidence="6 7">CBS 268.59</strain>
    </source>
</reference>
<proteinExistence type="predicted"/>
<evidence type="ECO:0000256" key="4">
    <source>
        <dbReference type="ARBA" id="ARBA00023004"/>
    </source>
</evidence>
<dbReference type="AlphaFoldDB" id="A0A8T9BYH4"/>
<evidence type="ECO:0000256" key="2">
    <source>
        <dbReference type="ARBA" id="ARBA00022617"/>
    </source>
</evidence>
<accession>A0A8T9BYH4</accession>
<organism evidence="6 7">
    <name type="scientific">Lachnellula suecica</name>
    <dbReference type="NCBI Taxonomy" id="602035"/>
    <lineage>
        <taxon>Eukaryota</taxon>
        <taxon>Fungi</taxon>
        <taxon>Dikarya</taxon>
        <taxon>Ascomycota</taxon>
        <taxon>Pezizomycotina</taxon>
        <taxon>Leotiomycetes</taxon>
        <taxon>Helotiales</taxon>
        <taxon>Lachnaceae</taxon>
        <taxon>Lachnellula</taxon>
    </lineage>
</organism>
<dbReference type="GO" id="GO:0016829">
    <property type="term" value="F:lyase activity"/>
    <property type="evidence" value="ECO:0007669"/>
    <property type="project" value="UniProtKB-KW"/>
</dbReference>
<dbReference type="OrthoDB" id="3465714at2759"/>